<protein>
    <submittedName>
        <fullName evidence="2">Uncharacterized protein</fullName>
    </submittedName>
</protein>
<proteinExistence type="predicted"/>
<organism evidence="2 3">
    <name type="scientific">Glossina austeni</name>
    <name type="common">Savannah tsetse fly</name>
    <dbReference type="NCBI Taxonomy" id="7395"/>
    <lineage>
        <taxon>Eukaryota</taxon>
        <taxon>Metazoa</taxon>
        <taxon>Ecdysozoa</taxon>
        <taxon>Arthropoda</taxon>
        <taxon>Hexapoda</taxon>
        <taxon>Insecta</taxon>
        <taxon>Pterygota</taxon>
        <taxon>Neoptera</taxon>
        <taxon>Endopterygota</taxon>
        <taxon>Diptera</taxon>
        <taxon>Brachycera</taxon>
        <taxon>Muscomorpha</taxon>
        <taxon>Hippoboscoidea</taxon>
        <taxon>Glossinidae</taxon>
        <taxon>Glossina</taxon>
    </lineage>
</organism>
<evidence type="ECO:0000313" key="2">
    <source>
        <dbReference type="EnsemblMetazoa" id="GAUT006381-PA"/>
    </source>
</evidence>
<keyword evidence="3" id="KW-1185">Reference proteome</keyword>
<dbReference type="EnsemblMetazoa" id="GAUT006381-RA">
    <property type="protein sequence ID" value="GAUT006381-PA"/>
    <property type="gene ID" value="GAUT006381"/>
</dbReference>
<dbReference type="Proteomes" id="UP000078200">
    <property type="component" value="Unassembled WGS sequence"/>
</dbReference>
<evidence type="ECO:0000313" key="3">
    <source>
        <dbReference type="Proteomes" id="UP000078200"/>
    </source>
</evidence>
<reference evidence="2" key="1">
    <citation type="submission" date="2020-05" db="UniProtKB">
        <authorList>
            <consortium name="EnsemblMetazoa"/>
        </authorList>
    </citation>
    <scope>IDENTIFICATION</scope>
    <source>
        <strain evidence="2">TTRI</strain>
    </source>
</reference>
<feature type="compositionally biased region" description="Polar residues" evidence="1">
    <location>
        <begin position="1"/>
        <end position="12"/>
    </location>
</feature>
<dbReference type="AlphaFoldDB" id="A0A1A9UIW3"/>
<name>A0A1A9UIW3_GLOAU</name>
<evidence type="ECO:0000256" key="1">
    <source>
        <dbReference type="SAM" id="MobiDB-lite"/>
    </source>
</evidence>
<sequence>MQSSCLNTASLTQHHHHQQQQQQQQQQPYTYSHYHSDCLSLLSLNLVCLFLFKTCEALNPLVPQNGFHWMISSKLEKKKEEANNNNTR</sequence>
<accession>A0A1A9UIW3</accession>
<feature type="region of interest" description="Disordered" evidence="1">
    <location>
        <begin position="1"/>
        <end position="28"/>
    </location>
</feature>
<dbReference type="VEuPathDB" id="VectorBase:GAUT006381"/>